<dbReference type="PANTHER" id="PTHR24243:SF233">
    <property type="entry name" value="THYROTROPIN-RELEASING HORMONE RECEPTOR"/>
    <property type="match status" value="1"/>
</dbReference>
<feature type="transmembrane region" description="Helical" evidence="8">
    <location>
        <begin position="44"/>
        <end position="65"/>
    </location>
</feature>
<organism evidence="10 11">
    <name type="scientific">Patella caerulea</name>
    <name type="common">Rayed Mediterranean limpet</name>
    <dbReference type="NCBI Taxonomy" id="87958"/>
    <lineage>
        <taxon>Eukaryota</taxon>
        <taxon>Metazoa</taxon>
        <taxon>Spiralia</taxon>
        <taxon>Lophotrochozoa</taxon>
        <taxon>Mollusca</taxon>
        <taxon>Gastropoda</taxon>
        <taxon>Patellogastropoda</taxon>
        <taxon>Patelloidea</taxon>
        <taxon>Patellidae</taxon>
        <taxon>Patella</taxon>
    </lineage>
</organism>
<evidence type="ECO:0000256" key="8">
    <source>
        <dbReference type="SAM" id="Phobius"/>
    </source>
</evidence>
<keyword evidence="11" id="KW-1185">Reference proteome</keyword>
<name>A0AAN8K628_PATCE</name>
<keyword evidence="6" id="KW-0675">Receptor</keyword>
<accession>A0AAN8K628</accession>
<evidence type="ECO:0000256" key="4">
    <source>
        <dbReference type="ARBA" id="ARBA00023040"/>
    </source>
</evidence>
<gene>
    <name evidence="10" type="ORF">SNE40_008527</name>
</gene>
<sequence>MVAFLENMMTHASILIIMAISFGRFYAVCYPFKAYSGSNSRNKMILIAIMWICAAAFAVPFFLMAETQRQYHFSYKEDVDICTTPIDSGVKRAFVVVIFCVFFVVPFAMLIVVYVVIILRVVKDSMSKDMKDSKKTQSSDSHKQLVCMLVGIIILFFVCLLPFRILVLLTIYSPHALNDLDLEHYLNVMNAIRLLVYMNSAGNPLIYNIVSVKFRTAFRKALGCQTNQYKEGVRLYTMTHYSYMHKSESNGDAI</sequence>
<keyword evidence="5 8" id="KW-0472">Membrane</keyword>
<evidence type="ECO:0000313" key="10">
    <source>
        <dbReference type="EMBL" id="KAK6186498.1"/>
    </source>
</evidence>
<evidence type="ECO:0000259" key="9">
    <source>
        <dbReference type="PROSITE" id="PS50262"/>
    </source>
</evidence>
<evidence type="ECO:0000256" key="1">
    <source>
        <dbReference type="ARBA" id="ARBA00004141"/>
    </source>
</evidence>
<dbReference type="PROSITE" id="PS50262">
    <property type="entry name" value="G_PROTEIN_RECEP_F1_2"/>
    <property type="match status" value="1"/>
</dbReference>
<feature type="transmembrane region" description="Helical" evidence="8">
    <location>
        <begin position="12"/>
        <end position="32"/>
    </location>
</feature>
<keyword evidence="3 8" id="KW-1133">Transmembrane helix</keyword>
<evidence type="ECO:0000256" key="5">
    <source>
        <dbReference type="ARBA" id="ARBA00023136"/>
    </source>
</evidence>
<dbReference type="EMBL" id="JAZGQO010000006">
    <property type="protein sequence ID" value="KAK6186498.1"/>
    <property type="molecule type" value="Genomic_DNA"/>
</dbReference>
<dbReference type="GO" id="GO:0005886">
    <property type="term" value="C:plasma membrane"/>
    <property type="evidence" value="ECO:0007669"/>
    <property type="project" value="TreeGrafter"/>
</dbReference>
<evidence type="ECO:0000256" key="7">
    <source>
        <dbReference type="ARBA" id="ARBA00023224"/>
    </source>
</evidence>
<dbReference type="PANTHER" id="PTHR24243">
    <property type="entry name" value="G-PROTEIN COUPLED RECEPTOR"/>
    <property type="match status" value="1"/>
</dbReference>
<dbReference type="InterPro" id="IPR000276">
    <property type="entry name" value="GPCR_Rhodpsn"/>
</dbReference>
<dbReference type="Proteomes" id="UP001347796">
    <property type="component" value="Unassembled WGS sequence"/>
</dbReference>
<keyword evidence="7" id="KW-0807">Transducer</keyword>
<evidence type="ECO:0000313" key="11">
    <source>
        <dbReference type="Proteomes" id="UP001347796"/>
    </source>
</evidence>
<comment type="subcellular location">
    <subcellularLocation>
        <location evidence="1">Membrane</location>
        <topology evidence="1">Multi-pass membrane protein</topology>
    </subcellularLocation>
</comment>
<proteinExistence type="predicted"/>
<dbReference type="InterPro" id="IPR017452">
    <property type="entry name" value="GPCR_Rhodpsn_7TM"/>
</dbReference>
<dbReference type="Pfam" id="PF00001">
    <property type="entry name" value="7tm_1"/>
    <property type="match status" value="1"/>
</dbReference>
<dbReference type="AlphaFoldDB" id="A0AAN8K628"/>
<feature type="transmembrane region" description="Helical" evidence="8">
    <location>
        <begin position="143"/>
        <end position="171"/>
    </location>
</feature>
<dbReference type="SUPFAM" id="SSF81321">
    <property type="entry name" value="Family A G protein-coupled receptor-like"/>
    <property type="match status" value="1"/>
</dbReference>
<dbReference type="PRINTS" id="PR00237">
    <property type="entry name" value="GPCRRHODOPSN"/>
</dbReference>
<dbReference type="Gene3D" id="1.20.1070.10">
    <property type="entry name" value="Rhodopsin 7-helix transmembrane proteins"/>
    <property type="match status" value="1"/>
</dbReference>
<feature type="transmembrane region" description="Helical" evidence="8">
    <location>
        <begin position="93"/>
        <end position="122"/>
    </location>
</feature>
<reference evidence="10 11" key="1">
    <citation type="submission" date="2024-01" db="EMBL/GenBank/DDBJ databases">
        <title>The genome of the rayed Mediterranean limpet Patella caerulea (Linnaeus, 1758).</title>
        <authorList>
            <person name="Anh-Thu Weber A."/>
            <person name="Halstead-Nussloch G."/>
        </authorList>
    </citation>
    <scope>NUCLEOTIDE SEQUENCE [LARGE SCALE GENOMIC DNA]</scope>
    <source>
        <strain evidence="10">AATW-2023a</strain>
        <tissue evidence="10">Whole specimen</tissue>
    </source>
</reference>
<feature type="transmembrane region" description="Helical" evidence="8">
    <location>
        <begin position="191"/>
        <end position="210"/>
    </location>
</feature>
<keyword evidence="4" id="KW-0297">G-protein coupled receptor</keyword>
<feature type="domain" description="G-protein coupled receptors family 1 profile" evidence="9">
    <location>
        <begin position="1"/>
        <end position="207"/>
    </location>
</feature>
<evidence type="ECO:0000256" key="6">
    <source>
        <dbReference type="ARBA" id="ARBA00023170"/>
    </source>
</evidence>
<protein>
    <recommendedName>
        <fullName evidence="9">G-protein coupled receptors family 1 profile domain-containing protein</fullName>
    </recommendedName>
</protein>
<evidence type="ECO:0000256" key="3">
    <source>
        <dbReference type="ARBA" id="ARBA00022989"/>
    </source>
</evidence>
<dbReference type="GO" id="GO:0004930">
    <property type="term" value="F:G protein-coupled receptor activity"/>
    <property type="evidence" value="ECO:0007669"/>
    <property type="project" value="UniProtKB-KW"/>
</dbReference>
<comment type="caution">
    <text evidence="10">The sequence shown here is derived from an EMBL/GenBank/DDBJ whole genome shotgun (WGS) entry which is preliminary data.</text>
</comment>
<keyword evidence="2 8" id="KW-0812">Transmembrane</keyword>
<evidence type="ECO:0000256" key="2">
    <source>
        <dbReference type="ARBA" id="ARBA00022692"/>
    </source>
</evidence>